<evidence type="ECO:0000313" key="3">
    <source>
        <dbReference type="EMBL" id="GAA3368557.1"/>
    </source>
</evidence>
<feature type="region of interest" description="Disordered" evidence="1">
    <location>
        <begin position="43"/>
        <end position="117"/>
    </location>
</feature>
<feature type="compositionally biased region" description="Polar residues" evidence="1">
    <location>
        <begin position="93"/>
        <end position="112"/>
    </location>
</feature>
<dbReference type="RefSeq" id="WP_345034521.1">
    <property type="nucleotide sequence ID" value="NZ_BAAAYL010000001.1"/>
</dbReference>
<comment type="caution">
    <text evidence="3">The sequence shown here is derived from an EMBL/GenBank/DDBJ whole genome shotgun (WGS) entry which is preliminary data.</text>
</comment>
<organism evidence="3 4">
    <name type="scientific">Streptomyces sannanensis</name>
    <dbReference type="NCBI Taxonomy" id="285536"/>
    <lineage>
        <taxon>Bacteria</taxon>
        <taxon>Bacillati</taxon>
        <taxon>Actinomycetota</taxon>
        <taxon>Actinomycetes</taxon>
        <taxon>Kitasatosporales</taxon>
        <taxon>Streptomycetaceae</taxon>
        <taxon>Streptomyces</taxon>
    </lineage>
</organism>
<evidence type="ECO:0000256" key="1">
    <source>
        <dbReference type="SAM" id="MobiDB-lite"/>
    </source>
</evidence>
<dbReference type="EMBL" id="BAAAYL010000001">
    <property type="protein sequence ID" value="GAA3368557.1"/>
    <property type="molecule type" value="Genomic_DNA"/>
</dbReference>
<dbReference type="Proteomes" id="UP001499990">
    <property type="component" value="Unassembled WGS sequence"/>
</dbReference>
<proteinExistence type="predicted"/>
<evidence type="ECO:0008006" key="5">
    <source>
        <dbReference type="Google" id="ProtNLM"/>
    </source>
</evidence>
<reference evidence="4" key="1">
    <citation type="journal article" date="2019" name="Int. J. Syst. Evol. Microbiol.">
        <title>The Global Catalogue of Microorganisms (GCM) 10K type strain sequencing project: providing services to taxonomists for standard genome sequencing and annotation.</title>
        <authorList>
            <consortium name="The Broad Institute Genomics Platform"/>
            <consortium name="The Broad Institute Genome Sequencing Center for Infectious Disease"/>
            <person name="Wu L."/>
            <person name="Ma J."/>
        </authorList>
    </citation>
    <scope>NUCLEOTIDE SEQUENCE [LARGE SCALE GENOMIC DNA]</scope>
    <source>
        <strain evidence="4">JCM 9651</strain>
    </source>
</reference>
<keyword evidence="4" id="KW-1185">Reference proteome</keyword>
<feature type="transmembrane region" description="Helical" evidence="2">
    <location>
        <begin position="21"/>
        <end position="41"/>
    </location>
</feature>
<accession>A0ABP6S5X7</accession>
<gene>
    <name evidence="3" type="ORF">GCM10020367_07390</name>
</gene>
<sequence length="210" mass="21462">MTGEYTTSTGPPDGSHQQPRWAWWVVGIVIPLVGILVTVLVSRSGSSGDTNDKSVEPAPTRSTAATGSDAPEQPTETAGTVRAVFGPKAVAADTTNRGSSVDLDTTEPTVTGSDIAGADVTFGAPTGSVELSVPGYAENLAPLPASGAAPTATQCAESVRTNGTYTTEVKPGDRFCLLTGEGRTAYLRVLTAPVQGTGRLEITVWDTPAA</sequence>
<keyword evidence="2" id="KW-0812">Transmembrane</keyword>
<keyword evidence="2" id="KW-0472">Membrane</keyword>
<evidence type="ECO:0000313" key="4">
    <source>
        <dbReference type="Proteomes" id="UP001499990"/>
    </source>
</evidence>
<name>A0ABP6S5X7_9ACTN</name>
<evidence type="ECO:0000256" key="2">
    <source>
        <dbReference type="SAM" id="Phobius"/>
    </source>
</evidence>
<protein>
    <recommendedName>
        <fullName evidence="5">Serine/threonine protein kinase</fullName>
    </recommendedName>
</protein>
<keyword evidence="2" id="KW-1133">Transmembrane helix</keyword>